<evidence type="ECO:0000256" key="1">
    <source>
        <dbReference type="ARBA" id="ARBA00004442"/>
    </source>
</evidence>
<gene>
    <name evidence="8" type="ORF">GXP67_25115</name>
</gene>
<dbReference type="SUPFAM" id="SSF48452">
    <property type="entry name" value="TPR-like"/>
    <property type="match status" value="1"/>
</dbReference>
<feature type="domain" description="RagB/SusD" evidence="6">
    <location>
        <begin position="266"/>
        <end position="509"/>
    </location>
</feature>
<dbReference type="InterPro" id="IPR012944">
    <property type="entry name" value="SusD_RagB_dom"/>
</dbReference>
<dbReference type="Proteomes" id="UP000480178">
    <property type="component" value="Chromosome"/>
</dbReference>
<protein>
    <submittedName>
        <fullName evidence="8">RagB/SusD family nutrient uptake outer membrane protein</fullName>
    </submittedName>
</protein>
<proteinExistence type="inferred from homology"/>
<evidence type="ECO:0000256" key="4">
    <source>
        <dbReference type="ARBA" id="ARBA00023136"/>
    </source>
</evidence>
<dbReference type="PROSITE" id="PS51257">
    <property type="entry name" value="PROKAR_LIPOPROTEIN"/>
    <property type="match status" value="1"/>
</dbReference>
<dbReference type="CDD" id="cd08977">
    <property type="entry name" value="SusD"/>
    <property type="match status" value="1"/>
</dbReference>
<accession>A0A6C0GQ33</accession>
<dbReference type="InterPro" id="IPR033985">
    <property type="entry name" value="SusD-like_N"/>
</dbReference>
<evidence type="ECO:0000256" key="5">
    <source>
        <dbReference type="ARBA" id="ARBA00023237"/>
    </source>
</evidence>
<comment type="subcellular location">
    <subcellularLocation>
        <location evidence="1">Cell outer membrane</location>
    </subcellularLocation>
</comment>
<reference evidence="8 9" key="1">
    <citation type="submission" date="2020-01" db="EMBL/GenBank/DDBJ databases">
        <authorList>
            <person name="Kim M.K."/>
        </authorList>
    </citation>
    <scope>NUCLEOTIDE SEQUENCE [LARGE SCALE GENOMIC DNA]</scope>
    <source>
        <strain evidence="8 9">172606-1</strain>
    </source>
</reference>
<keyword evidence="3" id="KW-0732">Signal</keyword>
<keyword evidence="9" id="KW-1185">Reference proteome</keyword>
<dbReference type="InterPro" id="IPR011990">
    <property type="entry name" value="TPR-like_helical_dom_sf"/>
</dbReference>
<dbReference type="KEGG" id="rhoz:GXP67_25115"/>
<dbReference type="GO" id="GO:0009279">
    <property type="term" value="C:cell outer membrane"/>
    <property type="evidence" value="ECO:0007669"/>
    <property type="project" value="UniProtKB-SubCell"/>
</dbReference>
<dbReference type="EMBL" id="CP048222">
    <property type="protein sequence ID" value="QHT69692.1"/>
    <property type="molecule type" value="Genomic_DNA"/>
</dbReference>
<dbReference type="Pfam" id="PF07980">
    <property type="entry name" value="SusD_RagB"/>
    <property type="match status" value="1"/>
</dbReference>
<organism evidence="8 9">
    <name type="scientific">Rhodocytophaga rosea</name>
    <dbReference type="NCBI Taxonomy" id="2704465"/>
    <lineage>
        <taxon>Bacteria</taxon>
        <taxon>Pseudomonadati</taxon>
        <taxon>Bacteroidota</taxon>
        <taxon>Cytophagia</taxon>
        <taxon>Cytophagales</taxon>
        <taxon>Rhodocytophagaceae</taxon>
        <taxon>Rhodocytophaga</taxon>
    </lineage>
</organism>
<dbReference type="RefSeq" id="WP_162445676.1">
    <property type="nucleotide sequence ID" value="NZ_CP048222.1"/>
</dbReference>
<evidence type="ECO:0000259" key="7">
    <source>
        <dbReference type="Pfam" id="PF14322"/>
    </source>
</evidence>
<dbReference type="AlphaFoldDB" id="A0A6C0GQ33"/>
<keyword evidence="5" id="KW-0998">Cell outer membrane</keyword>
<dbReference type="Gene3D" id="1.25.40.390">
    <property type="match status" value="1"/>
</dbReference>
<keyword evidence="4" id="KW-0472">Membrane</keyword>
<evidence type="ECO:0000313" key="9">
    <source>
        <dbReference type="Proteomes" id="UP000480178"/>
    </source>
</evidence>
<feature type="domain" description="SusD-like N-terminal" evidence="7">
    <location>
        <begin position="89"/>
        <end position="225"/>
    </location>
</feature>
<evidence type="ECO:0000256" key="3">
    <source>
        <dbReference type="ARBA" id="ARBA00022729"/>
    </source>
</evidence>
<evidence type="ECO:0000259" key="6">
    <source>
        <dbReference type="Pfam" id="PF07980"/>
    </source>
</evidence>
<sequence length="509" mass="57047">MRNKILLTITTVFVLGSSCNENVLDKDTNPSQLITETFYKNEPQAVAAINSVYAGLQANDLYNREYFFVHDLLSDDCSSGGPQLEAPRGQILNHVFDASNPLVNSVWRGLYRMVHRSNLVIENVPKADDVLVSPALKARIEGEARFLRAWAFFELVSLWGRVPLMTKVASTPGENMGRSASEDEVYAVIFEDLNTAIANLPLNYTGADLGRATKGAAQALAARIHMFRGNYAEARPLLNAVITSGQYSLIPNFLDNFREDNEFNSESVFEVQFTEAFGDAGAWNADGSDIAEVTFRGQEYGPNAWRNVIPSASLVAEFERVANGAAKDDPRRADSFYYIGDKFNNDQNTLTNTDVQGNVNIPSWKKYQMIYKRTTENSRSGINFRVIRYADVLLMMAECENELTGPAAALPYINQVRARTSVAMPAYPTAQYPANTKEEMFRAIVHERRVELGGEQIRNRDIRRWRKQNKLTTEPIAGFQVNKHELLPIPLAEIDNNSQLENSDQNPGY</sequence>
<evidence type="ECO:0000256" key="2">
    <source>
        <dbReference type="ARBA" id="ARBA00006275"/>
    </source>
</evidence>
<comment type="similarity">
    <text evidence="2">Belongs to the SusD family.</text>
</comment>
<name>A0A6C0GQ33_9BACT</name>
<dbReference type="Pfam" id="PF14322">
    <property type="entry name" value="SusD-like_3"/>
    <property type="match status" value="1"/>
</dbReference>
<evidence type="ECO:0000313" key="8">
    <source>
        <dbReference type="EMBL" id="QHT69692.1"/>
    </source>
</evidence>